<sequence>MKKMNLLAMSLVSAAALSFSSCSSNDDLTGGGAGTQSQADGVYMTLKISGATSHGTRTGVTADKTTTENGNTDESTITEGMMYIYDGNTCVFRKVITADMFKTAPTQTTAGVTKPIKVAVTGAITTNKAYYVYFLANKTSVDDPIAATSIFTSTTGGADFATEKNFVMFNQNDGTNKAAHSTVTFTDAAKSEATPAAAGEIKLDRVVARIDNPSFAETVTTVTPATDTKTSINVADVVAGISYDGYAVSNLNNNSYVKQNWDSKFETLNVKWGAEPKYFLPKSDYGTLYNAEGLGNFSSKEKPVSCKYAFENTTTDVDEATAVYFKVKVALTETAMTASDFKDGTFYRYDGRLYTSIKAIYDDAATGAISNPFTETSGITPEQVKAKISDADGKLTTDEAKLAKFRKDYKIEVYRQGTMYYRWAISDNAYKPFIASETTHTYSVLRNSIYRLNVTKVSEIGKDVPNGPEPDDPVKNPNFYMNVTVSINPWVLNAKDIELK</sequence>
<feature type="signal peptide" evidence="1">
    <location>
        <begin position="1"/>
        <end position="25"/>
    </location>
</feature>
<dbReference type="EMBL" id="JANDWZ010000019">
    <property type="protein sequence ID" value="MCP9564731.1"/>
    <property type="molecule type" value="Genomic_DNA"/>
</dbReference>
<dbReference type="InterPro" id="IPR047786">
    <property type="entry name" value="Mfa1_fim"/>
</dbReference>
<comment type="caution">
    <text evidence="3">The sequence shown here is derived from an EMBL/GenBank/DDBJ whole genome shotgun (WGS) entry which is preliminary data.</text>
</comment>
<evidence type="ECO:0000313" key="3">
    <source>
        <dbReference type="EMBL" id="MCP9564731.1"/>
    </source>
</evidence>
<feature type="domain" description="Minor fimbrium subunit Mfa1 C-terminal" evidence="2">
    <location>
        <begin position="413"/>
        <end position="495"/>
    </location>
</feature>
<dbReference type="NCBIfam" id="NF038041">
    <property type="entry name" value="fim_Mfa1_fam"/>
    <property type="match status" value="1"/>
</dbReference>
<dbReference type="Gene3D" id="2.60.40.3690">
    <property type="match status" value="1"/>
</dbReference>
<evidence type="ECO:0000259" key="2">
    <source>
        <dbReference type="Pfam" id="PF15495"/>
    </source>
</evidence>
<dbReference type="PROSITE" id="PS51257">
    <property type="entry name" value="PROKAR_LIPOPROTEIN"/>
    <property type="match status" value="1"/>
</dbReference>
<gene>
    <name evidence="3" type="ORF">NNC64_09180</name>
</gene>
<dbReference type="AlphaFoldDB" id="A0AAW5IKD8"/>
<accession>A0AAW5IKD8</accession>
<dbReference type="RefSeq" id="WP_254952367.1">
    <property type="nucleotide sequence ID" value="NZ_JANDWY010000016.1"/>
</dbReference>
<evidence type="ECO:0000313" key="4">
    <source>
        <dbReference type="Proteomes" id="UP001205531"/>
    </source>
</evidence>
<feature type="chain" id="PRO_5043442480" evidence="1">
    <location>
        <begin position="26"/>
        <end position="500"/>
    </location>
</feature>
<keyword evidence="1" id="KW-0732">Signal</keyword>
<dbReference type="InterPro" id="IPR029140">
    <property type="entry name" value="Mfa1_C"/>
</dbReference>
<proteinExistence type="predicted"/>
<name>A0AAW5IKD8_9BACT</name>
<evidence type="ECO:0000256" key="1">
    <source>
        <dbReference type="SAM" id="SignalP"/>
    </source>
</evidence>
<dbReference type="GO" id="GO:0009418">
    <property type="term" value="C:pilus shaft"/>
    <property type="evidence" value="ECO:0007669"/>
    <property type="project" value="InterPro"/>
</dbReference>
<organism evidence="3 4">
    <name type="scientific">Segatella copri</name>
    <dbReference type="NCBI Taxonomy" id="165179"/>
    <lineage>
        <taxon>Bacteria</taxon>
        <taxon>Pseudomonadati</taxon>
        <taxon>Bacteroidota</taxon>
        <taxon>Bacteroidia</taxon>
        <taxon>Bacteroidales</taxon>
        <taxon>Prevotellaceae</taxon>
        <taxon>Segatella</taxon>
    </lineage>
</organism>
<protein>
    <submittedName>
        <fullName evidence="3">Mfa1 family fimbria major subunit</fullName>
    </submittedName>
</protein>
<dbReference type="Proteomes" id="UP001205531">
    <property type="component" value="Unassembled WGS sequence"/>
</dbReference>
<dbReference type="Pfam" id="PF15495">
    <property type="entry name" value="Fimbrillin_C"/>
    <property type="match status" value="1"/>
</dbReference>
<reference evidence="3" key="1">
    <citation type="submission" date="2022-07" db="EMBL/GenBank/DDBJ databases">
        <title>Prevotella copri.</title>
        <authorList>
            <person name="Yang C."/>
        </authorList>
    </citation>
    <scope>NUCLEOTIDE SEQUENCE</scope>
    <source>
        <strain evidence="3">HF2107</strain>
    </source>
</reference>